<dbReference type="InterPro" id="IPR036259">
    <property type="entry name" value="MFS_trans_sf"/>
</dbReference>
<keyword evidence="3 10" id="KW-0812">Transmembrane</keyword>
<evidence type="ECO:0000256" key="4">
    <source>
        <dbReference type="ARBA" id="ARBA00022723"/>
    </source>
</evidence>
<feature type="transmembrane region" description="Helical" evidence="10">
    <location>
        <begin position="127"/>
        <end position="146"/>
    </location>
</feature>
<dbReference type="EMBL" id="WVTB01000066">
    <property type="protein sequence ID" value="KAF3801460.1"/>
    <property type="molecule type" value="Genomic_DNA"/>
</dbReference>
<comment type="caution">
    <text evidence="13">The sequence shown here is derived from an EMBL/GenBank/DDBJ whole genome shotgun (WGS) entry which is preliminary data.</text>
</comment>
<dbReference type="PANTHER" id="PTHR43791:SF43">
    <property type="entry name" value="MAJOR FACILITATOR SUPERFAMILY (MFS) PROFILE DOMAIN-CONTAINING PROTEIN"/>
    <property type="match status" value="1"/>
</dbReference>
<evidence type="ECO:0000256" key="8">
    <source>
        <dbReference type="ARBA" id="ARBA00037968"/>
    </source>
</evidence>
<feature type="transmembrane region" description="Helical" evidence="10">
    <location>
        <begin position="291"/>
        <end position="315"/>
    </location>
</feature>
<dbReference type="SUPFAM" id="SSF103473">
    <property type="entry name" value="MFS general substrate transporter"/>
    <property type="match status" value="2"/>
</dbReference>
<dbReference type="PANTHER" id="PTHR43791">
    <property type="entry name" value="PERMEASE-RELATED"/>
    <property type="match status" value="1"/>
</dbReference>
<evidence type="ECO:0000259" key="11">
    <source>
        <dbReference type="PROSITE" id="PS50048"/>
    </source>
</evidence>
<evidence type="ECO:0000256" key="6">
    <source>
        <dbReference type="ARBA" id="ARBA00023136"/>
    </source>
</evidence>
<comment type="subcellular location">
    <subcellularLocation>
        <location evidence="1">Membrane</location>
        <topology evidence="1">Multi-pass membrane protein</topology>
    </subcellularLocation>
</comment>
<evidence type="ECO:0000256" key="9">
    <source>
        <dbReference type="SAM" id="MobiDB-lite"/>
    </source>
</evidence>
<reference evidence="13" key="2">
    <citation type="submission" date="2020-03" db="EMBL/GenBank/DDBJ databases">
        <authorList>
            <person name="Fu F.-F."/>
            <person name="Chen J."/>
        </authorList>
    </citation>
    <scope>NUCLEOTIDE SEQUENCE</scope>
    <source>
        <strain evidence="13">Lc1</strain>
    </source>
</reference>
<evidence type="ECO:0000256" key="10">
    <source>
        <dbReference type="SAM" id="Phobius"/>
    </source>
</evidence>
<feature type="transmembrane region" description="Helical" evidence="10">
    <location>
        <begin position="1644"/>
        <end position="1664"/>
    </location>
</feature>
<dbReference type="Pfam" id="PF04082">
    <property type="entry name" value="Fungal_trans"/>
    <property type="match status" value="1"/>
</dbReference>
<feature type="transmembrane region" description="Helical" evidence="10">
    <location>
        <begin position="1670"/>
        <end position="1690"/>
    </location>
</feature>
<keyword evidence="14" id="KW-1185">Reference proteome</keyword>
<feature type="compositionally biased region" description="Low complexity" evidence="9">
    <location>
        <begin position="528"/>
        <end position="542"/>
    </location>
</feature>
<dbReference type="SMART" id="SM00906">
    <property type="entry name" value="Fungal_trans"/>
    <property type="match status" value="1"/>
</dbReference>
<dbReference type="GO" id="GO:0006351">
    <property type="term" value="P:DNA-templated transcription"/>
    <property type="evidence" value="ECO:0007669"/>
    <property type="project" value="InterPro"/>
</dbReference>
<feature type="transmembrane region" description="Helical" evidence="10">
    <location>
        <begin position="1615"/>
        <end position="1635"/>
    </location>
</feature>
<dbReference type="CDD" id="cd00067">
    <property type="entry name" value="GAL4"/>
    <property type="match status" value="1"/>
</dbReference>
<dbReference type="GO" id="GO:0008270">
    <property type="term" value="F:zinc ion binding"/>
    <property type="evidence" value="ECO:0007669"/>
    <property type="project" value="InterPro"/>
</dbReference>
<gene>
    <name evidence="13" type="ORF">GCG54_00014674</name>
</gene>
<feature type="transmembrane region" description="Helical" evidence="10">
    <location>
        <begin position="1473"/>
        <end position="1492"/>
    </location>
</feature>
<feature type="transmembrane region" description="Helical" evidence="10">
    <location>
        <begin position="383"/>
        <end position="403"/>
    </location>
</feature>
<dbReference type="FunFam" id="1.20.1250.20:FF:000065">
    <property type="entry name" value="Putative MFS pantothenate transporter"/>
    <property type="match status" value="2"/>
</dbReference>
<evidence type="ECO:0000259" key="12">
    <source>
        <dbReference type="PROSITE" id="PS50850"/>
    </source>
</evidence>
<feature type="domain" description="Zn(2)-C6 fungal-type" evidence="11">
    <location>
        <begin position="594"/>
        <end position="624"/>
    </location>
</feature>
<dbReference type="Pfam" id="PF07690">
    <property type="entry name" value="MFS_1"/>
    <property type="match status" value="2"/>
</dbReference>
<feature type="region of interest" description="Disordered" evidence="9">
    <location>
        <begin position="481"/>
        <end position="555"/>
    </location>
</feature>
<dbReference type="GO" id="GO:0022857">
    <property type="term" value="F:transmembrane transporter activity"/>
    <property type="evidence" value="ECO:0007669"/>
    <property type="project" value="InterPro"/>
</dbReference>
<protein>
    <submittedName>
        <fullName evidence="13">Pantothenate transporter liz1</fullName>
    </submittedName>
</protein>
<organism evidence="13 14">
    <name type="scientific">Colletotrichum gloeosporioides</name>
    <name type="common">Anthracnose fungus</name>
    <name type="synonym">Glomerella cingulata</name>
    <dbReference type="NCBI Taxonomy" id="474922"/>
    <lineage>
        <taxon>Eukaryota</taxon>
        <taxon>Fungi</taxon>
        <taxon>Dikarya</taxon>
        <taxon>Ascomycota</taxon>
        <taxon>Pezizomycotina</taxon>
        <taxon>Sordariomycetes</taxon>
        <taxon>Hypocreomycetidae</taxon>
        <taxon>Glomerellales</taxon>
        <taxon>Glomerellaceae</taxon>
        <taxon>Colletotrichum</taxon>
        <taxon>Colletotrichum gloeosporioides species complex</taxon>
    </lineage>
</organism>
<feature type="region of interest" description="Disordered" evidence="9">
    <location>
        <begin position="1291"/>
        <end position="1318"/>
    </location>
</feature>
<feature type="region of interest" description="Disordered" evidence="9">
    <location>
        <begin position="674"/>
        <end position="712"/>
    </location>
</feature>
<dbReference type="Pfam" id="PF00172">
    <property type="entry name" value="Zn_clus"/>
    <property type="match status" value="1"/>
</dbReference>
<dbReference type="PROSITE" id="PS50048">
    <property type="entry name" value="ZN2_CY6_FUNGAL_2"/>
    <property type="match status" value="1"/>
</dbReference>
<feature type="transmembrane region" description="Helical" evidence="10">
    <location>
        <begin position="1702"/>
        <end position="1720"/>
    </location>
</feature>
<dbReference type="InterPro" id="IPR020846">
    <property type="entry name" value="MFS_dom"/>
</dbReference>
<dbReference type="InterPro" id="IPR001138">
    <property type="entry name" value="Zn2Cys6_DnaBD"/>
</dbReference>
<feature type="transmembrane region" description="Helical" evidence="10">
    <location>
        <begin position="1504"/>
        <end position="1525"/>
    </location>
</feature>
<dbReference type="PROSITE" id="PS50850">
    <property type="entry name" value="MFS"/>
    <property type="match status" value="2"/>
</dbReference>
<keyword evidence="2" id="KW-0813">Transport</keyword>
<evidence type="ECO:0000256" key="3">
    <source>
        <dbReference type="ARBA" id="ARBA00022692"/>
    </source>
</evidence>
<feature type="transmembrane region" description="Helical" evidence="10">
    <location>
        <begin position="1740"/>
        <end position="1759"/>
    </location>
</feature>
<evidence type="ECO:0000256" key="7">
    <source>
        <dbReference type="ARBA" id="ARBA00023242"/>
    </source>
</evidence>
<feature type="transmembrane region" description="Helical" evidence="10">
    <location>
        <begin position="327"/>
        <end position="349"/>
    </location>
</feature>
<feature type="transmembrane region" description="Helical" evidence="10">
    <location>
        <begin position="1576"/>
        <end position="1595"/>
    </location>
</feature>
<dbReference type="Proteomes" id="UP000613401">
    <property type="component" value="Unassembled WGS sequence"/>
</dbReference>
<evidence type="ECO:0000256" key="1">
    <source>
        <dbReference type="ARBA" id="ARBA00004141"/>
    </source>
</evidence>
<evidence type="ECO:0000313" key="14">
    <source>
        <dbReference type="Proteomes" id="UP000613401"/>
    </source>
</evidence>
<dbReference type="CDD" id="cd12148">
    <property type="entry name" value="fungal_TF_MHR"/>
    <property type="match status" value="1"/>
</dbReference>
<feature type="transmembrane region" description="Helical" evidence="10">
    <location>
        <begin position="356"/>
        <end position="377"/>
    </location>
</feature>
<feature type="compositionally biased region" description="Pro residues" evidence="9">
    <location>
        <begin position="501"/>
        <end position="514"/>
    </location>
</feature>
<dbReference type="Gene3D" id="4.10.240.10">
    <property type="entry name" value="Zn(2)-C6 fungal-type DNA-binding domain"/>
    <property type="match status" value="1"/>
</dbReference>
<evidence type="ECO:0000313" key="13">
    <source>
        <dbReference type="EMBL" id="KAF3801460.1"/>
    </source>
</evidence>
<reference evidence="13" key="1">
    <citation type="journal article" date="2020" name="Phytopathology">
        <title>Genome sequence and comparative analysis of Colletotrichum gloeosporioides isolated from Liriodendron leaves.</title>
        <authorList>
            <person name="Fu F.F."/>
            <person name="Hao Z."/>
            <person name="Wang P."/>
            <person name="Lu Y."/>
            <person name="Xue L.J."/>
            <person name="Wei G."/>
            <person name="Tian Y."/>
            <person name="Baishi H."/>
            <person name="Xu H."/>
            <person name="Shi J."/>
            <person name="Cheng T."/>
            <person name="Wang G."/>
            <person name="Yi Y."/>
            <person name="Chen J."/>
        </authorList>
    </citation>
    <scope>NUCLEOTIDE SEQUENCE</scope>
    <source>
        <strain evidence="13">Lc1</strain>
    </source>
</reference>
<comment type="similarity">
    <text evidence="8">Belongs to the major facilitator superfamily. Allantoate permease family.</text>
</comment>
<proteinExistence type="inferred from homology"/>
<keyword evidence="5 10" id="KW-1133">Transmembrane helix</keyword>
<feature type="transmembrane region" description="Helical" evidence="10">
    <location>
        <begin position="1411"/>
        <end position="1429"/>
    </location>
</feature>
<feature type="transmembrane region" description="Helical" evidence="10">
    <location>
        <begin position="221"/>
        <end position="243"/>
    </location>
</feature>
<dbReference type="InterPro" id="IPR007219">
    <property type="entry name" value="XnlR_reg_dom"/>
</dbReference>
<dbReference type="SMART" id="SM00066">
    <property type="entry name" value="GAL4"/>
    <property type="match status" value="1"/>
</dbReference>
<feature type="transmembrane region" description="Helical" evidence="10">
    <location>
        <begin position="189"/>
        <end position="209"/>
    </location>
</feature>
<evidence type="ECO:0000256" key="5">
    <source>
        <dbReference type="ARBA" id="ARBA00022989"/>
    </source>
</evidence>
<sequence length="1779" mass="196458">MADKSSLTQDQDSSHTKRDDIVHNVVGDVEGEAAGQRKRGWFHRSGRSEERKLLLKLDFFILSWACFGYFLRLLDASNLRNAYVSGMEEDLELFADQYNYFQTLWTIGYTVGMIPSQIIVTHVRPSIWLPSIEVTWAILTFCFAAVKNYKHIYALRLLLGLAESPFYVGGMTLLGSWYTPKELATRATIFYSASFAAQMFSGYLQAAVYTGLDGVHGIPGWRWLFIMCGIINVPGAVWGFFAVPDSPYDTRVFYLNEKERELAKSRVVEVGRKRFEGVTLKTFKSVLSRPFVWVFVLNYIFFCIDTYGLDFFAIYLKTLNEYTVQEINVIPTAAYAVGLVGTILFGLLSDRLENRIWVALVITSLNFFTCVVLAAVPSKAGAFFGYLVNPATLAYGPVIISYLGETFGSLADERALILGIAQAFGATFNAWVPLLIFNTGTQTPYFRVGWITSSVCAVAQAGGILLLGHLGRKIKSNIHRFRVRRTSPSSPSTLRRSASPPVLPRASLPPPQTSPAPAGGAPDITPDVSSSGAASAVVGTTSLPPPTPSILPSPIAAAPGLPSGGTVPNVANATASANTGVAASSPKAPRDIPACDRCRAFKKKCSRTFPICTLCANAGHKCSFSTPAASTAAQTHHLRARIEWLTRYINESHPVPGGGVEHLDTGTDLVSLLGSSPGALSQHQSQQLDINPSTPANGATPGSASVGSNRGDGFPIHNAGSVVFDQRSLAVNVDSESPSSRGNDHMRALLQPAPEPGRILGIESIRDGGFSSSSLPRDAIARRFVDAYFRNVNRAYPFVNRSKVLRDLENLGESSKRRRDSDTTLLYLIMAIGCTTLQRAGQIPNDTTSKFDVAYADIIQECLAREDLESIQILVLVALYSLFDPKGISTWSIAGIVSRQAMLLGLSRRSSEDKTLSAMDIELRHRLFWSIYVLDRMMAISLGLPVALIDENMDVPLPGLTIEEFASPDRQHFASILQTNRHVIQLRQLEDRILRQIHTRKQSDVAALSQADRRVIVQDIRSEIENWYSNGCLVSPLEPDNVPIHNSVTWLSARYYHLLLLLHYPCHFNSCGSIVSAVELLRFAQKHLQSTSVLLQQRQLPLNRVTLCRLFPVGLVLIHSFIACAAECTSFSARDEVAVIVSILEAFPEGWTHARQAAHVFRQFMSLISGVPNNGYTTLHFPGSSNNMYGNNGQMTSSRESYQAMYLGGLLVTLSMNGPMIAPASHLLRRVSGGKLLSRRQEHDTRPLREMRTLLWTMDGGLARHAAESNMAHLDKNASNAIKAVDPVDRAHDKDGISTTSAAAAADTKPEPPQEPEQAGWFHWHEPGTSPEEKKLIFKLDWFLLSFGCLMYFIKQLDQNNISNAYVSGMSDELGFGPGNELSWMNTYFNIGTIIGGSFANLIITVVRPRYWLPGCLLVWSLFVLFLFKCNSAHQFYVLRFFIGLFESSAWPGVMFTLGSWYRKSELARRSGLFVMSGVLGQMFSGYLQSALYTGMGGKGGLSAWRWLFIFDFILAIPVVIYGVICFPDTPHTTQAFYLSDWEKERARQRIEEEGRKPVGKMNWSVITRVFGSWQVYAFTAAYCFWTLTCGSYIIQYFTLYLKSTKMYTVPEINNIPTCVGAINFVFMVSTGYIADKMRSRGPICFAVGCLLTFVYAVLTAWTVPHMLRMAVFILAGCYGCYTPLLAGWANEACGGDQQKRAFVLGFMVSVGQAVVIPFQQLQMPSGQAPAFAKTHGWGSALAFVIALTVWTGVGLPLLQKWRESRVKVSTHESDSDEA</sequence>
<feature type="compositionally biased region" description="Polar residues" evidence="9">
    <location>
        <begin position="678"/>
        <end position="708"/>
    </location>
</feature>
<dbReference type="GO" id="GO:0016020">
    <property type="term" value="C:membrane"/>
    <property type="evidence" value="ECO:0007669"/>
    <property type="project" value="UniProtKB-SubCell"/>
</dbReference>
<feature type="transmembrane region" description="Helical" evidence="10">
    <location>
        <begin position="448"/>
        <end position="470"/>
    </location>
</feature>
<dbReference type="InterPro" id="IPR011701">
    <property type="entry name" value="MFS"/>
</dbReference>
<feature type="transmembrane region" description="Helical" evidence="10">
    <location>
        <begin position="152"/>
        <end position="177"/>
    </location>
</feature>
<feature type="domain" description="Major facilitator superfamily (MFS) profile" evidence="12">
    <location>
        <begin position="1344"/>
        <end position="1779"/>
    </location>
</feature>
<keyword evidence="7" id="KW-0539">Nucleus</keyword>
<feature type="transmembrane region" description="Helical" evidence="10">
    <location>
        <begin position="927"/>
        <end position="948"/>
    </location>
</feature>
<dbReference type="GO" id="GO:0003677">
    <property type="term" value="F:DNA binding"/>
    <property type="evidence" value="ECO:0007669"/>
    <property type="project" value="InterPro"/>
</dbReference>
<accession>A0A8H4CCK9</accession>
<feature type="transmembrane region" description="Helical" evidence="10">
    <location>
        <begin position="1387"/>
        <end position="1404"/>
    </location>
</feature>
<dbReference type="PROSITE" id="PS00463">
    <property type="entry name" value="ZN2_CY6_FUNGAL_1"/>
    <property type="match status" value="1"/>
</dbReference>
<dbReference type="RefSeq" id="XP_045260619.1">
    <property type="nucleotide sequence ID" value="XM_045414497.1"/>
</dbReference>
<keyword evidence="4" id="KW-0479">Metal-binding</keyword>
<feature type="transmembrane region" description="Helical" evidence="10">
    <location>
        <begin position="1441"/>
        <end position="1461"/>
    </location>
</feature>
<dbReference type="GeneID" id="69021783"/>
<keyword evidence="6 10" id="KW-0472">Membrane</keyword>
<feature type="compositionally biased region" description="Low complexity" evidence="9">
    <location>
        <begin position="486"/>
        <end position="500"/>
    </location>
</feature>
<feature type="transmembrane region" description="Helical" evidence="10">
    <location>
        <begin position="100"/>
        <end position="120"/>
    </location>
</feature>
<feature type="transmembrane region" description="Helical" evidence="10">
    <location>
        <begin position="415"/>
        <end position="436"/>
    </location>
</feature>
<dbReference type="InterPro" id="IPR036864">
    <property type="entry name" value="Zn2-C6_fun-type_DNA-bd_sf"/>
</dbReference>
<feature type="transmembrane region" description="Helical" evidence="10">
    <location>
        <begin position="53"/>
        <end position="71"/>
    </location>
</feature>
<evidence type="ECO:0000256" key="2">
    <source>
        <dbReference type="ARBA" id="ARBA00022448"/>
    </source>
</evidence>
<dbReference type="Gene3D" id="1.20.1250.20">
    <property type="entry name" value="MFS general substrate transporter like domains"/>
    <property type="match status" value="4"/>
</dbReference>
<feature type="domain" description="Major facilitator superfamily (MFS) profile" evidence="12">
    <location>
        <begin position="61"/>
        <end position="471"/>
    </location>
</feature>
<name>A0A8H4CCK9_COLGL</name>
<dbReference type="GO" id="GO:0000981">
    <property type="term" value="F:DNA-binding transcription factor activity, RNA polymerase II-specific"/>
    <property type="evidence" value="ECO:0007669"/>
    <property type="project" value="InterPro"/>
</dbReference>
<dbReference type="SUPFAM" id="SSF57701">
    <property type="entry name" value="Zn2/Cys6 DNA-binding domain"/>
    <property type="match status" value="1"/>
</dbReference>